<dbReference type="SUPFAM" id="SSF55909">
    <property type="entry name" value="Pentein"/>
    <property type="match status" value="1"/>
</dbReference>
<keyword evidence="9" id="KW-1185">Reference proteome</keyword>
<keyword evidence="4 6" id="KW-0378">Hydrolase</keyword>
<dbReference type="NCBIfam" id="NF002381">
    <property type="entry name" value="PRK01388.1"/>
    <property type="match status" value="1"/>
</dbReference>
<dbReference type="EMBL" id="VUMT01000003">
    <property type="protein sequence ID" value="MSS62865.1"/>
    <property type="molecule type" value="Genomic_DNA"/>
</dbReference>
<evidence type="ECO:0000256" key="6">
    <source>
        <dbReference type="HAMAP-Rule" id="MF_00242"/>
    </source>
</evidence>
<dbReference type="GO" id="GO:0019546">
    <property type="term" value="P:L-arginine deiminase pathway"/>
    <property type="evidence" value="ECO:0007669"/>
    <property type="project" value="UniProtKB-UniRule"/>
</dbReference>
<keyword evidence="3 6" id="KW-0056">Arginine metabolism</keyword>
<protein>
    <recommendedName>
        <fullName evidence="6">Arginine deiminase</fullName>
        <shortName evidence="6">ADI</shortName>
        <ecNumber evidence="6">3.5.3.6</ecNumber>
    </recommendedName>
    <alternativeName>
        <fullName evidence="6">Arginine dihydrolase</fullName>
        <shortName evidence="6">AD</shortName>
    </alternativeName>
</protein>
<dbReference type="Gene3D" id="3.75.10.10">
    <property type="entry name" value="L-arginine/glycine Amidinotransferase, Chain A"/>
    <property type="match status" value="1"/>
</dbReference>
<dbReference type="UniPathway" id="UPA00254">
    <property type="reaction ID" value="UER00364"/>
</dbReference>
<organism evidence="8 9">
    <name type="scientific">Velocimicrobium porci</name>
    <dbReference type="NCBI Taxonomy" id="2606634"/>
    <lineage>
        <taxon>Bacteria</taxon>
        <taxon>Bacillati</taxon>
        <taxon>Bacillota</taxon>
        <taxon>Clostridia</taxon>
        <taxon>Lachnospirales</taxon>
        <taxon>Lachnospiraceae</taxon>
        <taxon>Velocimicrobium</taxon>
    </lineage>
</organism>
<keyword evidence="6" id="KW-0963">Cytoplasm</keyword>
<evidence type="ECO:0000256" key="1">
    <source>
        <dbReference type="ARBA" id="ARBA00005213"/>
    </source>
</evidence>
<evidence type="ECO:0000256" key="5">
    <source>
        <dbReference type="ARBA" id="ARBA00049429"/>
    </source>
</evidence>
<comment type="pathway">
    <text evidence="1 6">Amino-acid degradation; L-arginine degradation via ADI pathway; carbamoyl phosphate from L-arginine: step 1/2.</text>
</comment>
<dbReference type="PANTHER" id="PTHR47271">
    <property type="entry name" value="ARGININE DEIMINASE"/>
    <property type="match status" value="1"/>
</dbReference>
<comment type="subcellular location">
    <subcellularLocation>
        <location evidence="6">Cytoplasm</location>
    </subcellularLocation>
</comment>
<dbReference type="Pfam" id="PF02274">
    <property type="entry name" value="ADI"/>
    <property type="match status" value="1"/>
</dbReference>
<dbReference type="PANTHER" id="PTHR47271:SF2">
    <property type="entry name" value="ARGININE DEIMINASE"/>
    <property type="match status" value="1"/>
</dbReference>
<accession>A0A6L5XVM3</accession>
<comment type="caution">
    <text evidence="8">The sequence shown here is derived from an EMBL/GenBank/DDBJ whole genome shotgun (WGS) entry which is preliminary data.</text>
</comment>
<evidence type="ECO:0000256" key="3">
    <source>
        <dbReference type="ARBA" id="ARBA00022503"/>
    </source>
</evidence>
<sequence length="409" mass="46180">MAAINVKSEIKPLKKVLLHRPGKELENLTPDTLERLLFDDIPFLEVAQAEHDEFAKVLRENGVEVVYLEDLMADVLNVSDEIRDEFLYQWIDEAGITDAGQVKRIYDFMMKYNDDKKAMVMKSIEGIVYNELDYDKSGSLVDYMTDPSELLVDPMPNVYFTRDPFACIGNGVSVNRMFSETRNRETIFGQYIFKYHPDYKDQVAQYYDRNSKVHVEGGDILNINDKVLAVGISQRTQAPAIELLAKNIFADKDATIETVLAFDIPNNRAMMHLDTVFTQIDYDKFTIHPGILGPLTVYEITKGANEGELKVVKVESDLESVLAKHLGVEKVTLIQCGGGDRIAAEREQWNDGSNTLCIAPGVIVVYQRNTVTNEILRQNGIKVLEIPSAELSRGRGGPRCMSMPLVRED</sequence>
<dbReference type="NCBIfam" id="TIGR01078">
    <property type="entry name" value="arcA"/>
    <property type="match status" value="1"/>
</dbReference>
<dbReference type="AlphaFoldDB" id="A0A6L5XVM3"/>
<evidence type="ECO:0000256" key="7">
    <source>
        <dbReference type="PIRSR" id="PIRSR006356-1"/>
    </source>
</evidence>
<evidence type="ECO:0000256" key="4">
    <source>
        <dbReference type="ARBA" id="ARBA00022801"/>
    </source>
</evidence>
<feature type="active site" description="Amidino-cysteine intermediate" evidence="6 7">
    <location>
        <position position="400"/>
    </location>
</feature>
<dbReference type="Proteomes" id="UP000482209">
    <property type="component" value="Unassembled WGS sequence"/>
</dbReference>
<evidence type="ECO:0000313" key="8">
    <source>
        <dbReference type="EMBL" id="MSS62865.1"/>
    </source>
</evidence>
<dbReference type="PRINTS" id="PR01466">
    <property type="entry name" value="ARGDEIMINASE"/>
</dbReference>
<name>A0A6L5XVM3_9FIRM</name>
<comment type="similarity">
    <text evidence="2 6">Belongs to the arginine deiminase family.</text>
</comment>
<dbReference type="HAMAP" id="MF_00242">
    <property type="entry name" value="Arg_deiminase"/>
    <property type="match status" value="1"/>
</dbReference>
<dbReference type="GO" id="GO:0005737">
    <property type="term" value="C:cytoplasm"/>
    <property type="evidence" value="ECO:0007669"/>
    <property type="project" value="UniProtKB-SubCell"/>
</dbReference>
<proteinExistence type="inferred from homology"/>
<dbReference type="GO" id="GO:0016990">
    <property type="term" value="F:arginine deiminase activity"/>
    <property type="evidence" value="ECO:0007669"/>
    <property type="project" value="UniProtKB-UniRule"/>
</dbReference>
<evidence type="ECO:0000313" key="9">
    <source>
        <dbReference type="Proteomes" id="UP000482209"/>
    </source>
</evidence>
<dbReference type="Gene3D" id="1.10.3930.10">
    <property type="entry name" value="Arginine deiminase"/>
    <property type="match status" value="1"/>
</dbReference>
<evidence type="ECO:0000256" key="2">
    <source>
        <dbReference type="ARBA" id="ARBA00010206"/>
    </source>
</evidence>
<gene>
    <name evidence="6 8" type="primary">arcA</name>
    <name evidence="8" type="ORF">FYJ58_03100</name>
</gene>
<dbReference type="RefSeq" id="WP_328597783.1">
    <property type="nucleotide sequence ID" value="NZ_VUMT01000003.1"/>
</dbReference>
<dbReference type="PIRSF" id="PIRSF006356">
    <property type="entry name" value="Arg_deiminase"/>
    <property type="match status" value="1"/>
</dbReference>
<dbReference type="InterPro" id="IPR003876">
    <property type="entry name" value="Arg_deiminase"/>
</dbReference>
<comment type="catalytic activity">
    <reaction evidence="5 6">
        <text>L-arginine + H2O = L-citrulline + NH4(+)</text>
        <dbReference type="Rhea" id="RHEA:19597"/>
        <dbReference type="ChEBI" id="CHEBI:15377"/>
        <dbReference type="ChEBI" id="CHEBI:28938"/>
        <dbReference type="ChEBI" id="CHEBI:32682"/>
        <dbReference type="ChEBI" id="CHEBI:57743"/>
        <dbReference type="EC" id="3.5.3.6"/>
    </reaction>
</comment>
<reference evidence="8 9" key="1">
    <citation type="submission" date="2019-08" db="EMBL/GenBank/DDBJ databases">
        <title>In-depth cultivation of the pig gut microbiome towards novel bacterial diversity and tailored functional studies.</title>
        <authorList>
            <person name="Wylensek D."/>
            <person name="Hitch T.C.A."/>
            <person name="Clavel T."/>
        </authorList>
    </citation>
    <scope>NUCLEOTIDE SEQUENCE [LARGE SCALE GENOMIC DNA]</scope>
    <source>
        <strain evidence="8 9">WCA-693-APC-MOT-I</strain>
    </source>
</reference>
<dbReference type="EC" id="3.5.3.6" evidence="6"/>